<dbReference type="Pfam" id="PF00311">
    <property type="entry name" value="PEPcase"/>
    <property type="match status" value="1"/>
</dbReference>
<comment type="catalytic activity">
    <reaction evidence="9 10">
        <text>oxaloacetate + phosphate = phosphoenolpyruvate + hydrogencarbonate</text>
        <dbReference type="Rhea" id="RHEA:28370"/>
        <dbReference type="ChEBI" id="CHEBI:16452"/>
        <dbReference type="ChEBI" id="CHEBI:17544"/>
        <dbReference type="ChEBI" id="CHEBI:43474"/>
        <dbReference type="ChEBI" id="CHEBI:58702"/>
        <dbReference type="EC" id="4.1.1.31"/>
    </reaction>
</comment>
<dbReference type="GO" id="GO:0006099">
    <property type="term" value="P:tricarboxylic acid cycle"/>
    <property type="evidence" value="ECO:0007669"/>
    <property type="project" value="InterPro"/>
</dbReference>
<dbReference type="AlphaFoldDB" id="A0A4R1K0X6"/>
<dbReference type="Proteomes" id="UP000295565">
    <property type="component" value="Unassembled WGS sequence"/>
</dbReference>
<evidence type="ECO:0000256" key="8">
    <source>
        <dbReference type="ARBA" id="ARBA00023300"/>
    </source>
</evidence>
<evidence type="ECO:0000256" key="10">
    <source>
        <dbReference type="HAMAP-Rule" id="MF_00595"/>
    </source>
</evidence>
<dbReference type="OrthoDB" id="9768133at2"/>
<keyword evidence="7 10" id="KW-0456">Lyase</keyword>
<keyword evidence="14" id="KW-1185">Reference proteome</keyword>
<reference evidence="13 14" key="1">
    <citation type="submission" date="2019-03" db="EMBL/GenBank/DDBJ databases">
        <title>Genomic Encyclopedia of Type Strains, Phase IV (KMG-IV): sequencing the most valuable type-strain genomes for metagenomic binning, comparative biology and taxonomic classification.</title>
        <authorList>
            <person name="Goeker M."/>
        </authorList>
    </citation>
    <scope>NUCLEOTIDE SEQUENCE [LARGE SCALE GENOMIC DNA]</scope>
    <source>
        <strain evidence="13 14">DSM 18577</strain>
    </source>
</reference>
<dbReference type="GO" id="GO:0006107">
    <property type="term" value="P:oxaloacetate metabolic process"/>
    <property type="evidence" value="ECO:0007669"/>
    <property type="project" value="UniProtKB-UniRule"/>
</dbReference>
<dbReference type="EMBL" id="SMGD01000012">
    <property type="protein sequence ID" value="TCK57636.1"/>
    <property type="molecule type" value="Genomic_DNA"/>
</dbReference>
<evidence type="ECO:0000256" key="11">
    <source>
        <dbReference type="PROSITE-ProRule" id="PRU10111"/>
    </source>
</evidence>
<comment type="function">
    <text evidence="2 10">Forms oxaloacetate, a four-carbon dicarboxylic acid source for the tricarboxylic acid cycle.</text>
</comment>
<comment type="similarity">
    <text evidence="3 10">Belongs to the PEPCase type 1 family.</text>
</comment>
<dbReference type="PROSITE" id="PS00781">
    <property type="entry name" value="PEPCASE_1"/>
    <property type="match status" value="1"/>
</dbReference>
<dbReference type="PROSITE" id="PS00393">
    <property type="entry name" value="PEPCASE_2"/>
    <property type="match status" value="1"/>
</dbReference>
<dbReference type="InterPro" id="IPR015813">
    <property type="entry name" value="Pyrv/PenolPyrv_kinase-like_dom"/>
</dbReference>
<keyword evidence="8 10" id="KW-0120">Carbon dioxide fixation</keyword>
<gene>
    <name evidence="10" type="primary">ppc</name>
    <name evidence="13" type="ORF">EV690_1324</name>
</gene>
<dbReference type="InterPro" id="IPR021135">
    <property type="entry name" value="PEP_COase"/>
</dbReference>
<dbReference type="PANTHER" id="PTHR30523:SF6">
    <property type="entry name" value="PHOSPHOENOLPYRUVATE CARBOXYLASE"/>
    <property type="match status" value="1"/>
</dbReference>
<evidence type="ECO:0000313" key="14">
    <source>
        <dbReference type="Proteomes" id="UP000295565"/>
    </source>
</evidence>
<sequence>MTQVDKTKALRSNVSFLGQLLGKTIQNHLGEALLQKVETIRKLAKASRQGDSQAREELLDTLRNLTDEELLPVTRAFSQFLNLANIAEQFHTVSRSIKQSNPETPIHSLLKRLKEENISEQEIRQAVESLNIELVLTAHPTEITRRTMIAKYVRINECLDFLELGNLSTRERRMLHHRLEQLIDQSWHTNEIRQSRPTPVEEARWGFAVIETSLWQAVPDFLRMFNEEIQENLGFELPIDTQVIKLTSWMGGDRDGNPFVTSKVTEEVLYSSRWVATDLYLRDLDLLVSELSMADCNEELRAAVGPDTEEPYRALLKDLRVQMRETREYLTAVLQHRETRANDIITETSQVWEPLMLCYRSLKDCGMDLIADSNLLDMLRRLSCFGIQLVHLDIRQESTRHTEVFSELTRYLGIGDYAQWSEEDKQSFLLSELTSKRPLIPLDWQPSEPVQEVLNTCRVIAKQKRESLGIYNISMASEPSDVLAVQLLLKENGCPFMLPVSPLFETLDDLNKAAATIRRLLSLDWYRGITKNQQYVMIGYSDSAKDAGIISSAWAQYRAMEELVEICEEQNVKLILFHGRGGTIGRGGAPAHAALLSQPPGSLKGGLRVTEQGEMIRFKLGLDKVAIDNLSMYVSAVLEANLLPPIAPQPQWRKVMDQMAETSCKVYRNTVREDPDFVPYFRAVTPEQELGKLPLGSRPSKRNPNGGVESLRAIPWIFAWSQNRLLLPTWLGAGEALSEQLQNGHEQLIREMCEWPFFVNRLAMLDMVFMKTEPWLFEIYNKELVPEHLHYIGTKLCEELALTRDIIAKVMPQSGSWTNDEWVAESIGLRNPYIDPLNVMQVELLRRSRQNKEIEPNVDQALMVSIAGVAAGMRNTG</sequence>
<evidence type="ECO:0000256" key="1">
    <source>
        <dbReference type="ARBA" id="ARBA00001946"/>
    </source>
</evidence>
<dbReference type="NCBIfam" id="NF000584">
    <property type="entry name" value="PRK00009.1"/>
    <property type="match status" value="1"/>
</dbReference>
<keyword evidence="13" id="KW-0670">Pyruvate</keyword>
<dbReference type="GO" id="GO:0000287">
    <property type="term" value="F:magnesium ion binding"/>
    <property type="evidence" value="ECO:0007669"/>
    <property type="project" value="UniProtKB-UniRule"/>
</dbReference>
<comment type="cofactor">
    <cofactor evidence="1 10">
        <name>Mg(2+)</name>
        <dbReference type="ChEBI" id="CHEBI:18420"/>
    </cofactor>
</comment>
<dbReference type="InterPro" id="IPR018129">
    <property type="entry name" value="PEP_COase_Lys_AS"/>
</dbReference>
<dbReference type="PRINTS" id="PR00150">
    <property type="entry name" value="PEPCARBXLASE"/>
</dbReference>
<dbReference type="HAMAP" id="MF_00595">
    <property type="entry name" value="PEPcase_type1"/>
    <property type="match status" value="1"/>
</dbReference>
<dbReference type="EC" id="4.1.1.31" evidence="4 10"/>
<dbReference type="RefSeq" id="WP_131912194.1">
    <property type="nucleotide sequence ID" value="NZ_OU594967.1"/>
</dbReference>
<proteinExistence type="inferred from homology"/>
<evidence type="ECO:0000256" key="9">
    <source>
        <dbReference type="ARBA" id="ARBA00048995"/>
    </source>
</evidence>
<evidence type="ECO:0000256" key="12">
    <source>
        <dbReference type="PROSITE-ProRule" id="PRU10112"/>
    </source>
</evidence>
<keyword evidence="6 10" id="KW-0460">Magnesium</keyword>
<dbReference type="InterPro" id="IPR033129">
    <property type="entry name" value="PEPCASE_His_AS"/>
</dbReference>
<comment type="caution">
    <text evidence="13">The sequence shown here is derived from an EMBL/GenBank/DDBJ whole genome shotgun (WGS) entry which is preliminary data.</text>
</comment>
<feature type="active site" evidence="10 11">
    <location>
        <position position="139"/>
    </location>
</feature>
<dbReference type="GO" id="GO:0008964">
    <property type="term" value="F:phosphoenolpyruvate carboxylase activity"/>
    <property type="evidence" value="ECO:0007669"/>
    <property type="project" value="UniProtKB-UniRule"/>
</dbReference>
<evidence type="ECO:0000256" key="6">
    <source>
        <dbReference type="ARBA" id="ARBA00022842"/>
    </source>
</evidence>
<evidence type="ECO:0000256" key="5">
    <source>
        <dbReference type="ARBA" id="ARBA00022419"/>
    </source>
</evidence>
<evidence type="ECO:0000256" key="7">
    <source>
        <dbReference type="ARBA" id="ARBA00023239"/>
    </source>
</evidence>
<name>A0A4R1K0X6_9GAMM</name>
<dbReference type="PANTHER" id="PTHR30523">
    <property type="entry name" value="PHOSPHOENOLPYRUVATE CARBOXYLASE"/>
    <property type="match status" value="1"/>
</dbReference>
<dbReference type="SUPFAM" id="SSF51621">
    <property type="entry name" value="Phosphoenolpyruvate/pyruvate domain"/>
    <property type="match status" value="1"/>
</dbReference>
<dbReference type="InterPro" id="IPR022805">
    <property type="entry name" value="PEP_COase_bac/pln-type"/>
</dbReference>
<accession>A0A4R1K0X6</accession>
<dbReference type="GO" id="GO:0005829">
    <property type="term" value="C:cytosol"/>
    <property type="evidence" value="ECO:0007669"/>
    <property type="project" value="TreeGrafter"/>
</dbReference>
<comment type="subunit">
    <text evidence="10">Homotetramer.</text>
</comment>
<evidence type="ECO:0000256" key="2">
    <source>
        <dbReference type="ARBA" id="ARBA00003670"/>
    </source>
</evidence>
<protein>
    <recommendedName>
        <fullName evidence="5 10">Phosphoenolpyruvate carboxylase</fullName>
        <shortName evidence="10">PEPC</shortName>
        <shortName evidence="10">PEPCase</shortName>
        <ecNumber evidence="4 10">4.1.1.31</ecNumber>
    </recommendedName>
</protein>
<evidence type="ECO:0000313" key="13">
    <source>
        <dbReference type="EMBL" id="TCK57636.1"/>
    </source>
</evidence>
<organism evidence="13 14">
    <name type="scientific">Celerinatantimonas diazotrophica</name>
    <dbReference type="NCBI Taxonomy" id="412034"/>
    <lineage>
        <taxon>Bacteria</taxon>
        <taxon>Pseudomonadati</taxon>
        <taxon>Pseudomonadota</taxon>
        <taxon>Gammaproteobacteria</taxon>
        <taxon>Celerinatantimonadaceae</taxon>
        <taxon>Celerinatantimonas</taxon>
    </lineage>
</organism>
<dbReference type="GO" id="GO:0015977">
    <property type="term" value="P:carbon fixation"/>
    <property type="evidence" value="ECO:0007669"/>
    <property type="project" value="UniProtKB-UniRule"/>
</dbReference>
<feature type="active site" evidence="10 12">
    <location>
        <position position="545"/>
    </location>
</feature>
<evidence type="ECO:0000256" key="3">
    <source>
        <dbReference type="ARBA" id="ARBA00008346"/>
    </source>
</evidence>
<evidence type="ECO:0000256" key="4">
    <source>
        <dbReference type="ARBA" id="ARBA00012305"/>
    </source>
</evidence>
<dbReference type="Gene3D" id="1.20.1440.90">
    <property type="entry name" value="Phosphoenolpyruvate/pyruvate domain"/>
    <property type="match status" value="1"/>
</dbReference>